<evidence type="ECO:0000313" key="15">
    <source>
        <dbReference type="Proteomes" id="UP001197093"/>
    </source>
</evidence>
<evidence type="ECO:0000313" key="14">
    <source>
        <dbReference type="EMBL" id="KAG7294438.1"/>
    </source>
</evidence>
<feature type="region of interest" description="Disordered" evidence="7">
    <location>
        <begin position="1240"/>
        <end position="1295"/>
    </location>
</feature>
<feature type="signal peptide" evidence="9">
    <location>
        <begin position="1"/>
        <end position="26"/>
    </location>
</feature>
<feature type="domain" description="Cation efflux protein transmembrane" evidence="10">
    <location>
        <begin position="1188"/>
        <end position="1364"/>
    </location>
</feature>
<feature type="compositionally biased region" description="Polar residues" evidence="7">
    <location>
        <begin position="492"/>
        <end position="542"/>
    </location>
</feature>
<feature type="compositionally biased region" description="Low complexity" evidence="7">
    <location>
        <begin position="596"/>
        <end position="634"/>
    </location>
</feature>
<evidence type="ECO:0000256" key="7">
    <source>
        <dbReference type="SAM" id="MobiDB-lite"/>
    </source>
</evidence>
<name>A0AAD4I6R1_9PEZI</name>
<dbReference type="SUPFAM" id="SSF161111">
    <property type="entry name" value="Cation efflux protein transmembrane domain-like"/>
    <property type="match status" value="1"/>
</dbReference>
<dbReference type="InterPro" id="IPR058533">
    <property type="entry name" value="Cation_efflux_TM"/>
</dbReference>
<feature type="compositionally biased region" description="Low complexity" evidence="7">
    <location>
        <begin position="479"/>
        <end position="491"/>
    </location>
</feature>
<feature type="region of interest" description="Disordered" evidence="7">
    <location>
        <begin position="906"/>
        <end position="932"/>
    </location>
</feature>
<dbReference type="Pfam" id="PF14295">
    <property type="entry name" value="PAN_4"/>
    <property type="match status" value="4"/>
</dbReference>
<evidence type="ECO:0000259" key="10">
    <source>
        <dbReference type="Pfam" id="PF01545"/>
    </source>
</evidence>
<accession>A0AAD4I6R1</accession>
<feature type="domain" description="Apple" evidence="11">
    <location>
        <begin position="150"/>
        <end position="190"/>
    </location>
</feature>
<evidence type="ECO:0000259" key="11">
    <source>
        <dbReference type="Pfam" id="PF14295"/>
    </source>
</evidence>
<evidence type="ECO:0000256" key="4">
    <source>
        <dbReference type="ARBA" id="ARBA00022833"/>
    </source>
</evidence>
<dbReference type="PANTHER" id="PTHR45820:SF5">
    <property type="entry name" value="DIFFUSION FACILITATOR FAMILY METAL ION TRANSPORTER, PUTATIVE-RELATED"/>
    <property type="match status" value="1"/>
</dbReference>
<evidence type="ECO:0000256" key="8">
    <source>
        <dbReference type="SAM" id="Phobius"/>
    </source>
</evidence>
<dbReference type="Proteomes" id="UP001197093">
    <property type="component" value="Unassembled WGS sequence"/>
</dbReference>
<keyword evidence="4" id="KW-0862">Zinc</keyword>
<keyword evidence="15" id="KW-1185">Reference proteome</keyword>
<comment type="caution">
    <text evidence="14">The sequence shown here is derived from an EMBL/GenBank/DDBJ whole genome shotgun (WGS) entry which is preliminary data.</text>
</comment>
<feature type="compositionally biased region" description="Polar residues" evidence="7">
    <location>
        <begin position="1389"/>
        <end position="1401"/>
    </location>
</feature>
<dbReference type="EMBL" id="JAHCVI010000001">
    <property type="protein sequence ID" value="KAG7294438.1"/>
    <property type="molecule type" value="Genomic_DNA"/>
</dbReference>
<dbReference type="NCBIfam" id="TIGR01297">
    <property type="entry name" value="CDF"/>
    <property type="match status" value="1"/>
</dbReference>
<comment type="similarity">
    <text evidence="2">Belongs to the cation diffusion facilitator (CDF) transporter (TC 2.A.4) family. SLC30A subfamily.</text>
</comment>
<sequence length="1480" mass="155885">MWRPSSPSRAKAALLLSLASASLGFAAPLDCTNGESNKAIYETATGSYDIICGVDYAGGDVAAQGGVASFEECIELCDATPACIDVSYAPGGACYMKSTLGTPNPNGGIWTARSRSPRTSDAVSCEDNKSNGTVYETPDGSYFRVLCGLDYAGADLAVTSEPTFSSCMNACGALDGCVDVSYVSPSCYLKGAITTAVRRSFVWTGLKVPKPISSTATSAEGTATGTSSAPAATSTEPSSTTYTSPAGAVYEVIYDQEYYGGDLSAMGAATFKDCIAMCDWTTGCVDVSWVNGMCYMKKELNELVIADGVATAKKLTGPSVEAKAPLTCEQSISDGTTFKTERGNFYEILCGYDFPGGDIQAVSVSSFEECLDACDRNLECADVAYVAPACYLKRDVNPATPAAAGVWGAKSVPEPTSEPVPGPTSEPTVEPTSEYVPEPTSESTLESTSESTLEPTPEPTLEPTLASTSSTLEPTLAPTSDSTLESTSESTFAPTSESTLQTTSVSVPEPTSESTLEATLVPTSKSTLESTLEPTLVPTSESILEFTSESTLAPTSEPTSESTLESTLAPTSGPTLESTSEPVPESTSEPVHESTSEPVPESTSEPTVESTSEPTVESTLESTLTSTSESVPEPASEPALEPTPEPGCAALSTTLYPVGNTDIDRSSLDALLPSLEATLNYAEKRPGTKAASLVLRMAYPQITLENTDLLSVTCSEGSVTVEASTLAIQQYVMSKWPSAGLVLFTNSAGCNNETSRGIYLTTAAYATQGSQAITFSVKAETYATVAREVAIQYGTVDYPSAEAAAPTATQYSSTCSETGTVTAPASGTASATGQTSLSPETQAFYEALKSAIKYDEDGNIIMHPKNLQDVELVPNAFDLDDTSNQAALEDMFSQWGVEAPAKLSAEGASGAQGDCETPTKTTPVSARQAAPRARRSSGSLLGRIVSAVSPKLAKRFSISRKDVQEFGCSDFVTGLVGEANEGIGAALEGGCVGAEAAQNGENFGCVLMGGCFYTSTVITYYTPPPATVYNFDYSWRLKLPSLVQRTVVGMGPGKLLSCENCGFSMSNIQFSGQIGFFGAGFEVMGGRPGAQTWMMINGSPAAVCVKRPATKALDCALPGDPNPIMIMPASYATGNIINWNRPMGGQQARLDSRVYAPIWGTTRVGASVLSLTYEELSDLIGFVIQEREKPAPKEFTFGYQRATLLGAFFNGVFLLALSVSILVQAIERFVNLDRKPRPLMSYSHGNGHGHTHDHGHGGHNHDHPSEEEGRGHSDGTQSSLNHTQHNHSKATTKKPDRDLGMLGVLIHVIGDAINNIGVMIAAVVIWKTEGHGRYYVDPAVSVFIGIMILVSALPLTKKSGAILLQVAPQGIGLDHVKEDMESIPGIQPSKCTKNQPAQPTATAPCHAPRRPATPSALNRAFWASEQTWRRAGVNTFRCLIGCTLGDFSAMWAMQAFCPELGVATIMSISSKFYPPFWPAV</sequence>
<feature type="domain" description="DUF7029" evidence="13">
    <location>
        <begin position="696"/>
        <end position="788"/>
    </location>
</feature>
<dbReference type="GO" id="GO:0016020">
    <property type="term" value="C:membrane"/>
    <property type="evidence" value="ECO:0007669"/>
    <property type="project" value="UniProtKB-SubCell"/>
</dbReference>
<dbReference type="InterPro" id="IPR027469">
    <property type="entry name" value="Cation_efflux_TMD_sf"/>
</dbReference>
<dbReference type="InterPro" id="IPR003609">
    <property type="entry name" value="Pan_app"/>
</dbReference>
<dbReference type="InterPro" id="IPR025509">
    <property type="entry name" value="DUF4396"/>
</dbReference>
<comment type="subcellular location">
    <subcellularLocation>
        <location evidence="1">Membrane</location>
        <topology evidence="1">Multi-pass membrane protein</topology>
    </subcellularLocation>
</comment>
<feature type="compositionally biased region" description="Low complexity" evidence="7">
    <location>
        <begin position="547"/>
        <end position="589"/>
    </location>
</feature>
<reference evidence="14" key="1">
    <citation type="submission" date="2023-02" db="EMBL/GenBank/DDBJ databases">
        <authorList>
            <person name="Palmer J.M."/>
        </authorList>
    </citation>
    <scope>NUCLEOTIDE SEQUENCE</scope>
    <source>
        <strain evidence="14">FW57</strain>
    </source>
</reference>
<evidence type="ECO:0000259" key="12">
    <source>
        <dbReference type="Pfam" id="PF14342"/>
    </source>
</evidence>
<feature type="compositionally biased region" description="Polar residues" evidence="7">
    <location>
        <begin position="1274"/>
        <end position="1283"/>
    </location>
</feature>
<feature type="chain" id="PRO_5042031981" evidence="9">
    <location>
        <begin position="27"/>
        <end position="1480"/>
    </location>
</feature>
<dbReference type="GO" id="GO:0005385">
    <property type="term" value="F:zinc ion transmembrane transporter activity"/>
    <property type="evidence" value="ECO:0007669"/>
    <property type="project" value="TreeGrafter"/>
</dbReference>
<dbReference type="Gene3D" id="1.20.1510.10">
    <property type="entry name" value="Cation efflux protein transmembrane domain"/>
    <property type="match status" value="1"/>
</dbReference>
<evidence type="ECO:0000256" key="3">
    <source>
        <dbReference type="ARBA" id="ARBA00022692"/>
    </source>
</evidence>
<dbReference type="InterPro" id="IPR054293">
    <property type="entry name" value="DUF7029"/>
</dbReference>
<keyword evidence="6 8" id="KW-0472">Membrane</keyword>
<evidence type="ECO:0000256" key="5">
    <source>
        <dbReference type="ARBA" id="ARBA00022989"/>
    </source>
</evidence>
<protein>
    <submittedName>
        <fullName evidence="14">Uncharacterized protein</fullName>
    </submittedName>
</protein>
<feature type="domain" description="DUF4396" evidence="12">
    <location>
        <begin position="1427"/>
        <end position="1468"/>
    </location>
</feature>
<evidence type="ECO:0000256" key="2">
    <source>
        <dbReference type="ARBA" id="ARBA00008873"/>
    </source>
</evidence>
<feature type="region of interest" description="Disordered" evidence="7">
    <location>
        <begin position="1388"/>
        <end position="1412"/>
    </location>
</feature>
<dbReference type="GO" id="GO:0006882">
    <property type="term" value="P:intracellular zinc ion homeostasis"/>
    <property type="evidence" value="ECO:0007669"/>
    <property type="project" value="TreeGrafter"/>
</dbReference>
<dbReference type="Pfam" id="PF22974">
    <property type="entry name" value="DUF7029"/>
    <property type="match status" value="1"/>
</dbReference>
<evidence type="ECO:0000256" key="9">
    <source>
        <dbReference type="SAM" id="SignalP"/>
    </source>
</evidence>
<dbReference type="Pfam" id="PF14342">
    <property type="entry name" value="DUF4396"/>
    <property type="match status" value="1"/>
</dbReference>
<gene>
    <name evidence="14" type="ORF">NEMBOFW57_004511</name>
</gene>
<dbReference type="InterPro" id="IPR002524">
    <property type="entry name" value="Cation_efflux"/>
</dbReference>
<feature type="transmembrane region" description="Helical" evidence="8">
    <location>
        <begin position="1204"/>
        <end position="1226"/>
    </location>
</feature>
<feature type="region of interest" description="Disordered" evidence="7">
    <location>
        <begin position="409"/>
        <end position="651"/>
    </location>
</feature>
<evidence type="ECO:0000259" key="13">
    <source>
        <dbReference type="Pfam" id="PF22974"/>
    </source>
</evidence>
<keyword evidence="3 8" id="KW-0812">Transmembrane</keyword>
<keyword evidence="5 8" id="KW-1133">Transmembrane helix</keyword>
<feature type="compositionally biased region" description="Low complexity" evidence="7">
    <location>
        <begin position="437"/>
        <end position="465"/>
    </location>
</feature>
<feature type="compositionally biased region" description="Basic and acidic residues" evidence="7">
    <location>
        <begin position="1250"/>
        <end position="1273"/>
    </location>
</feature>
<proteinExistence type="inferred from homology"/>
<evidence type="ECO:0000256" key="6">
    <source>
        <dbReference type="ARBA" id="ARBA00023136"/>
    </source>
</evidence>
<dbReference type="Pfam" id="PF01545">
    <property type="entry name" value="Cation_efflux"/>
    <property type="match status" value="1"/>
</dbReference>
<feature type="transmembrane region" description="Helical" evidence="8">
    <location>
        <begin position="1338"/>
        <end position="1355"/>
    </location>
</feature>
<feature type="domain" description="Apple" evidence="11">
    <location>
        <begin position="54"/>
        <end position="97"/>
    </location>
</feature>
<feature type="transmembrane region" description="Helical" evidence="8">
    <location>
        <begin position="1299"/>
        <end position="1326"/>
    </location>
</feature>
<dbReference type="PANTHER" id="PTHR45820">
    <property type="entry name" value="FI23527P1"/>
    <property type="match status" value="1"/>
</dbReference>
<feature type="region of interest" description="Disordered" evidence="7">
    <location>
        <begin position="215"/>
        <end position="240"/>
    </location>
</feature>
<feature type="domain" description="Apple" evidence="11">
    <location>
        <begin position="353"/>
        <end position="393"/>
    </location>
</feature>
<organism evidence="14 15">
    <name type="scientific">Staphylotrichum longicolle</name>
    <dbReference type="NCBI Taxonomy" id="669026"/>
    <lineage>
        <taxon>Eukaryota</taxon>
        <taxon>Fungi</taxon>
        <taxon>Dikarya</taxon>
        <taxon>Ascomycota</taxon>
        <taxon>Pezizomycotina</taxon>
        <taxon>Sordariomycetes</taxon>
        <taxon>Sordariomycetidae</taxon>
        <taxon>Sordariales</taxon>
        <taxon>Chaetomiaceae</taxon>
        <taxon>Staphylotrichum</taxon>
    </lineage>
</organism>
<evidence type="ECO:0000256" key="1">
    <source>
        <dbReference type="ARBA" id="ARBA00004141"/>
    </source>
</evidence>
<feature type="domain" description="Apple" evidence="11">
    <location>
        <begin position="257"/>
        <end position="295"/>
    </location>
</feature>
<dbReference type="Gene3D" id="3.50.4.10">
    <property type="entry name" value="Hepatocyte Growth Factor"/>
    <property type="match status" value="2"/>
</dbReference>
<keyword evidence="9" id="KW-0732">Signal</keyword>